<proteinExistence type="predicted"/>
<evidence type="ECO:0000313" key="2">
    <source>
        <dbReference type="Proteomes" id="UP000037035"/>
    </source>
</evidence>
<protein>
    <submittedName>
        <fullName evidence="1">Uncharacterized protein</fullName>
    </submittedName>
</protein>
<comment type="caution">
    <text evidence="1">The sequence shown here is derived from an EMBL/GenBank/DDBJ whole genome shotgun (WGS) entry which is preliminary data.</text>
</comment>
<reference evidence="1 2" key="1">
    <citation type="submission" date="2015-08" db="EMBL/GenBank/DDBJ databases">
        <title>Next Generation Sequencing and Analysis of the Genome of Puccinia sorghi L Schw, the Causal Agent of Maize Common Rust.</title>
        <authorList>
            <person name="Rochi L."/>
            <person name="Burguener G."/>
            <person name="Darino M."/>
            <person name="Turjanski A."/>
            <person name="Kreff E."/>
            <person name="Dieguez M.J."/>
            <person name="Sacco F."/>
        </authorList>
    </citation>
    <scope>NUCLEOTIDE SEQUENCE [LARGE SCALE GENOMIC DNA]</scope>
    <source>
        <strain evidence="1 2">RO10H11247</strain>
    </source>
</reference>
<gene>
    <name evidence="1" type="ORF">VP01_1910g2</name>
</gene>
<sequence>MRLNFRRLLRPHRKRKCVVKTLGRAHPPLLRTLFLVSATACTFLANLTICQRSGGQFFTPGLLIVNRPAPDSKKPAGERMSLSLEITGDGILKPSNTDAGTQLATAILGLEIYLTNKDRNITISQGPELIQGERGSSVKHMDFVIPEVNVHHLEIIRFQVIFHEVRIVFLLFHRDCLGRHPLKCCVNLKLDRINGKPFYSIYSLQIAFHVLKAEEGEGAKDAGEEECNFPASQAELKDSRPSKQPFIKKGQTGMHSVSSYKKARCHYLSATTSLYPKLQW</sequence>
<dbReference type="OrthoDB" id="3267335at2759"/>
<dbReference type="EMBL" id="LAVV01006738">
    <property type="protein sequence ID" value="KNZ58542.1"/>
    <property type="molecule type" value="Genomic_DNA"/>
</dbReference>
<name>A0A0L6VDA3_9BASI</name>
<evidence type="ECO:0000313" key="1">
    <source>
        <dbReference type="EMBL" id="KNZ58542.1"/>
    </source>
</evidence>
<organism evidence="1 2">
    <name type="scientific">Puccinia sorghi</name>
    <dbReference type="NCBI Taxonomy" id="27349"/>
    <lineage>
        <taxon>Eukaryota</taxon>
        <taxon>Fungi</taxon>
        <taxon>Dikarya</taxon>
        <taxon>Basidiomycota</taxon>
        <taxon>Pucciniomycotina</taxon>
        <taxon>Pucciniomycetes</taxon>
        <taxon>Pucciniales</taxon>
        <taxon>Pucciniaceae</taxon>
        <taxon>Puccinia</taxon>
    </lineage>
</organism>
<dbReference type="AlphaFoldDB" id="A0A0L6VDA3"/>
<dbReference type="STRING" id="27349.A0A0L6VDA3"/>
<keyword evidence="2" id="KW-1185">Reference proteome</keyword>
<dbReference type="VEuPathDB" id="FungiDB:VP01_1910g2"/>
<dbReference type="Proteomes" id="UP000037035">
    <property type="component" value="Unassembled WGS sequence"/>
</dbReference>
<accession>A0A0L6VDA3</accession>